<evidence type="ECO:0000256" key="1">
    <source>
        <dbReference type="SAM" id="Coils"/>
    </source>
</evidence>
<dbReference type="RefSeq" id="WP_343498856.1">
    <property type="nucleotide sequence ID" value="NZ_CP154792.1"/>
</dbReference>
<dbReference type="Pfam" id="PF13391">
    <property type="entry name" value="HNH_2"/>
    <property type="match status" value="1"/>
</dbReference>
<proteinExistence type="predicted"/>
<organism evidence="3 4">
    <name type="scientific">Achromobacter denitrificans</name>
    <name type="common">Alcaligenes denitrificans</name>
    <dbReference type="NCBI Taxonomy" id="32002"/>
    <lineage>
        <taxon>Bacteria</taxon>
        <taxon>Pseudomonadati</taxon>
        <taxon>Pseudomonadota</taxon>
        <taxon>Betaproteobacteria</taxon>
        <taxon>Burkholderiales</taxon>
        <taxon>Alcaligenaceae</taxon>
        <taxon>Achromobacter</taxon>
    </lineage>
</organism>
<dbReference type="GO" id="GO:0004519">
    <property type="term" value="F:endonuclease activity"/>
    <property type="evidence" value="ECO:0007669"/>
    <property type="project" value="UniProtKB-KW"/>
</dbReference>
<dbReference type="Proteomes" id="UP001446337">
    <property type="component" value="Chromosome"/>
</dbReference>
<keyword evidence="3" id="KW-0255">Endonuclease</keyword>
<feature type="coiled-coil region" evidence="1">
    <location>
        <begin position="219"/>
        <end position="250"/>
    </location>
</feature>
<evidence type="ECO:0000259" key="2">
    <source>
        <dbReference type="Pfam" id="PF13391"/>
    </source>
</evidence>
<dbReference type="EMBL" id="CP154792">
    <property type="protein sequence ID" value="XAN15925.1"/>
    <property type="molecule type" value="Genomic_DNA"/>
</dbReference>
<protein>
    <submittedName>
        <fullName evidence="3">HNH endonuclease</fullName>
    </submittedName>
</protein>
<accession>A0ABZ3G5P6</accession>
<reference evidence="3 4" key="1">
    <citation type="submission" date="2024-05" db="EMBL/GenBank/DDBJ databases">
        <title>Achromobacter denitrificans. BP1, complete genome.</title>
        <authorList>
            <person name="Zhang B."/>
        </authorList>
    </citation>
    <scope>NUCLEOTIDE SEQUENCE [LARGE SCALE GENOMIC DNA]</scope>
    <source>
        <strain evidence="3 4">BP1</strain>
    </source>
</reference>
<keyword evidence="1" id="KW-0175">Coiled coil</keyword>
<evidence type="ECO:0000313" key="4">
    <source>
        <dbReference type="Proteomes" id="UP001446337"/>
    </source>
</evidence>
<keyword evidence="3" id="KW-0540">Nuclease</keyword>
<gene>
    <name evidence="3" type="ORF">AAIK43_31880</name>
</gene>
<dbReference type="InterPro" id="IPR003615">
    <property type="entry name" value="HNH_nuc"/>
</dbReference>
<keyword evidence="3" id="KW-0378">Hydrolase</keyword>
<keyword evidence="4" id="KW-1185">Reference proteome</keyword>
<evidence type="ECO:0000313" key="3">
    <source>
        <dbReference type="EMBL" id="XAN15925.1"/>
    </source>
</evidence>
<feature type="domain" description="HNH nuclease" evidence="2">
    <location>
        <begin position="272"/>
        <end position="325"/>
    </location>
</feature>
<sequence>MRIALRTSGGRGEYEVAGSHESIRVHDVFDREIVLELLPGLRFPTNNYVRHTQGKPRIRLLDPHSDSHVYLILAAILLLPKPKREIGATPGGKLQIYKDNFSVMSIPFDVVELTTTELVVSPTQMVLSNSTSDFVRLDVIERLRIVMACWESASKQNSALSKAILQHKNAFNSRDVKTIANAAESIRLANVEPDDPLRHITKDLNLPNLDELMWLGVHATDTEEAMALGEENLEELKEAARNRIKVWQQVACRGAAGAKFSTDVRQAYNYTCLFTGMQLPKIPATGSSGVDAAHILPWAEYDLNTVSNGLCLSKLCHWAFDAGILLLDYDSRTSNYGIALSAGALEAESAGLLKLGGLKDIQGVISTSLLPRERANWPNPSFLKAYNEALNF</sequence>
<name>A0ABZ3G5P6_ACHDE</name>